<dbReference type="InterPro" id="IPR010995">
    <property type="entry name" value="DNA_repair_Rad51/TF_NusA_a-hlx"/>
</dbReference>
<gene>
    <name evidence="7" type="ORF">BE21_43815</name>
</gene>
<comment type="caution">
    <text evidence="7">The sequence shown here is derived from an EMBL/GenBank/DDBJ whole genome shotgun (WGS) entry which is preliminary data.</text>
</comment>
<protein>
    <recommendedName>
        <fullName evidence="9">Protein kinase</fullName>
    </recommendedName>
</protein>
<dbReference type="SUPFAM" id="SSF47794">
    <property type="entry name" value="Rad51 N-terminal domain-like"/>
    <property type="match status" value="1"/>
</dbReference>
<keyword evidence="1" id="KW-0808">Transferase</keyword>
<accession>A0A150TJS3</accession>
<keyword evidence="3" id="KW-0418">Kinase</keyword>
<evidence type="ECO:0008006" key="9">
    <source>
        <dbReference type="Google" id="ProtNLM"/>
    </source>
</evidence>
<dbReference type="InterPro" id="IPR011528">
    <property type="entry name" value="NERD"/>
</dbReference>
<name>A0A150TJS3_SORCE</name>
<feature type="domain" description="Protein kinase" evidence="5">
    <location>
        <begin position="489"/>
        <end position="723"/>
    </location>
</feature>
<evidence type="ECO:0000259" key="6">
    <source>
        <dbReference type="PROSITE" id="PS50965"/>
    </source>
</evidence>
<reference evidence="7 8" key="1">
    <citation type="submission" date="2014-02" db="EMBL/GenBank/DDBJ databases">
        <title>The small core and large imbalanced accessory genome model reveals a collaborative survival strategy of Sorangium cellulosum strains in nature.</title>
        <authorList>
            <person name="Han K."/>
            <person name="Peng R."/>
            <person name="Blom J."/>
            <person name="Li Y.-Z."/>
        </authorList>
    </citation>
    <scope>NUCLEOTIDE SEQUENCE [LARGE SCALE GENOMIC DNA]</scope>
    <source>
        <strain evidence="7 8">So0007-03</strain>
    </source>
</reference>
<dbReference type="InterPro" id="IPR011009">
    <property type="entry name" value="Kinase-like_dom_sf"/>
</dbReference>
<keyword evidence="4" id="KW-0067">ATP-binding</keyword>
<dbReference type="InterPro" id="IPR000719">
    <property type="entry name" value="Prot_kinase_dom"/>
</dbReference>
<dbReference type="PROSITE" id="PS50011">
    <property type="entry name" value="PROTEIN_KINASE_DOM"/>
    <property type="match status" value="2"/>
</dbReference>
<dbReference type="PROSITE" id="PS50965">
    <property type="entry name" value="NERD"/>
    <property type="match status" value="1"/>
</dbReference>
<dbReference type="EMBL" id="JEME01002231">
    <property type="protein sequence ID" value="KYG04949.1"/>
    <property type="molecule type" value="Genomic_DNA"/>
</dbReference>
<feature type="domain" description="NERD" evidence="6">
    <location>
        <begin position="10"/>
        <end position="120"/>
    </location>
</feature>
<dbReference type="PANTHER" id="PTHR43289:SF6">
    <property type="entry name" value="SERINE_THREONINE-PROTEIN KINASE NEKL-3"/>
    <property type="match status" value="1"/>
</dbReference>
<dbReference type="Pfam" id="PF14520">
    <property type="entry name" value="HHH_5"/>
    <property type="match status" value="1"/>
</dbReference>
<dbReference type="PANTHER" id="PTHR43289">
    <property type="entry name" value="MITOGEN-ACTIVATED PROTEIN KINASE KINASE KINASE 20-RELATED"/>
    <property type="match status" value="1"/>
</dbReference>
<dbReference type="GO" id="GO:0005524">
    <property type="term" value="F:ATP binding"/>
    <property type="evidence" value="ECO:0007669"/>
    <property type="project" value="UniProtKB-KW"/>
</dbReference>
<dbReference type="SMART" id="SM00220">
    <property type="entry name" value="S_TKc"/>
    <property type="match status" value="1"/>
</dbReference>
<dbReference type="Gene3D" id="1.10.510.10">
    <property type="entry name" value="Transferase(Phosphotransferase) domain 1"/>
    <property type="match status" value="2"/>
</dbReference>
<keyword evidence="2" id="KW-0547">Nucleotide-binding</keyword>
<proteinExistence type="predicted"/>
<organism evidence="7 8">
    <name type="scientific">Sorangium cellulosum</name>
    <name type="common">Polyangium cellulosum</name>
    <dbReference type="NCBI Taxonomy" id="56"/>
    <lineage>
        <taxon>Bacteria</taxon>
        <taxon>Pseudomonadati</taxon>
        <taxon>Myxococcota</taxon>
        <taxon>Polyangia</taxon>
        <taxon>Polyangiales</taxon>
        <taxon>Polyangiaceae</taxon>
        <taxon>Sorangium</taxon>
    </lineage>
</organism>
<feature type="domain" description="Protein kinase" evidence="5">
    <location>
        <begin position="190"/>
        <end position="462"/>
    </location>
</feature>
<evidence type="ECO:0000256" key="2">
    <source>
        <dbReference type="ARBA" id="ARBA00022741"/>
    </source>
</evidence>
<evidence type="ECO:0000256" key="1">
    <source>
        <dbReference type="ARBA" id="ARBA00022679"/>
    </source>
</evidence>
<evidence type="ECO:0000259" key="5">
    <source>
        <dbReference type="PROSITE" id="PS50011"/>
    </source>
</evidence>
<evidence type="ECO:0000256" key="4">
    <source>
        <dbReference type="ARBA" id="ARBA00022840"/>
    </source>
</evidence>
<dbReference type="SUPFAM" id="SSF56112">
    <property type="entry name" value="Protein kinase-like (PK-like)"/>
    <property type="match status" value="2"/>
</dbReference>
<sequence length="1357" mass="147545">MATFIPIGEPASDRERQALRYLVDGLPEDYAVYGNPWLVERSGAVYEIDALVVAPHALYVVEIKSHSGVVSGNDNDWYVPAPIRSPLKLNRKTAQIFADQLKRHSEFAARPYVEGFVFLSHADGCRVTGPASAERLHTRRTILQALLDRAAFVRRHGEREPVDDHVRRVVDEVLTGVDRAHPPPRRIREWEIEATLERTERYVEHLATHRITREEAVLRVHDVAPLADEAERKRLEDRFRWEAQVLRRIGEHPNVLHATAPFVDEAGLVLPFERFQGLTLPSWIERYGPRLAGNAGVRARVDLWKKIASALAYAHRQGVVHRLLRPEVILVEDRLESPDLRVAGFELAKQLYLPGQTVAVSSLGDDRRRFAAPEVVRSFSDADARSDQFSLGALLGFILVGRPLFDSTEELVRRGGAFTRVREINSSLKQGLDRALGTMLSLASASRFRSLDEAVEAVESALSGRATVPPPPTLDPDNLQVGACLGTDYEITGRLGAGGLSTVYLARHLPSGSSRALKVAREDPRAGEALEAEHRALMGIDHPSIVRAIDITNVVPGRRTLVLERVKGEPLSSWIAGGARADAERRLFAETLLGALAYLESKGIVHKDIKPDNLIASADGLVLIDFSLAGAPPDALVGTALYRDPALDRWSHVADRYAAALCLFELYVGRHAFDGQAPAPGEAPRVDAQDFERAALADFFRKALLPNPSLRYPSAVAMRAALLDALGSRITGSAPPGPLGAASHSSSAPLAATALSGTARAILSRAGITTQGQLVALSEAQIRDISSLGNKKREEVLSLRTALIAAGVAPIAGAGGERRTLFPTLSGDETDLHRLGLSPALTDALARGGFVSVGRVADATREDLTALPGVGSGRVAAVVQALQRFADTATSAAEAPATLEALWDAAAAPLQGQQKRILESLYGLRGRRAMQVELAEELETHQPNISLQKQRGLDVIDRRVLDDVVEHVEGLLVSAGGLLRIDEAASRLCERWPAAEGFDATGLLRLLAELEPARLSCRDVLDEQPSEVLARPLFEAKALRTFLEAARTLAAWPPRAPEGVRRSLQAYLPEYPHDPLGLAVQLSRDLRLTEDGELYQAPVYLKPALDHVLGKARLPVPLEELRRAIVASFGAAVTPAPELHELVKLLATQTYCRFDPGDGQVHPAGGKSLETPAVTPDELPPELLVKDPAEAARDILRSVAKTRGYRLVVAPPDDHVEIGRSVARALGPEAAFVSFEHEFFRRVDAQIEVFDRAERFAAQRPRLRKEAEALLDALVQEHGKPGSTVVLGDTALFGTCDALHLVRRLYDLTATGGKGFWALVIPGVLHKRQPLFNEKPGATVFSIDGAVLPLAREIPEG</sequence>
<dbReference type="Proteomes" id="UP000075502">
    <property type="component" value="Unassembled WGS sequence"/>
</dbReference>
<dbReference type="Pfam" id="PF08378">
    <property type="entry name" value="NERD"/>
    <property type="match status" value="1"/>
</dbReference>
<dbReference type="GO" id="GO:0004674">
    <property type="term" value="F:protein serine/threonine kinase activity"/>
    <property type="evidence" value="ECO:0007669"/>
    <property type="project" value="TreeGrafter"/>
</dbReference>
<evidence type="ECO:0000313" key="8">
    <source>
        <dbReference type="Proteomes" id="UP000075502"/>
    </source>
</evidence>
<evidence type="ECO:0000313" key="7">
    <source>
        <dbReference type="EMBL" id="KYG04949.1"/>
    </source>
</evidence>
<dbReference type="Gene3D" id="1.10.150.20">
    <property type="entry name" value="5' to 3' exonuclease, C-terminal subdomain"/>
    <property type="match status" value="2"/>
</dbReference>
<evidence type="ECO:0000256" key="3">
    <source>
        <dbReference type="ARBA" id="ARBA00022777"/>
    </source>
</evidence>
<dbReference type="Pfam" id="PF00069">
    <property type="entry name" value="Pkinase"/>
    <property type="match status" value="2"/>
</dbReference>